<reference evidence="4 5" key="1">
    <citation type="submission" date="2018-10" db="EMBL/GenBank/DDBJ databases">
        <authorList>
            <consortium name="Pathogen Informatics"/>
        </authorList>
    </citation>
    <scope>NUCLEOTIDE SEQUENCE [LARGE SCALE GENOMIC DNA]</scope>
</reference>
<feature type="compositionally biased region" description="Polar residues" evidence="2">
    <location>
        <begin position="324"/>
        <end position="333"/>
    </location>
</feature>
<evidence type="ECO:0000313" key="4">
    <source>
        <dbReference type="EMBL" id="VDD83325.1"/>
    </source>
</evidence>
<feature type="compositionally biased region" description="Low complexity" evidence="2">
    <location>
        <begin position="335"/>
        <end position="350"/>
    </location>
</feature>
<dbReference type="Proteomes" id="UP000267029">
    <property type="component" value="Unassembled WGS sequence"/>
</dbReference>
<accession>A0A0R3UNF3</accession>
<evidence type="ECO:0000256" key="2">
    <source>
        <dbReference type="SAM" id="MobiDB-lite"/>
    </source>
</evidence>
<dbReference type="GO" id="GO:0003723">
    <property type="term" value="F:RNA binding"/>
    <property type="evidence" value="ECO:0007669"/>
    <property type="project" value="UniProtKB-UniRule"/>
</dbReference>
<feature type="domain" description="RRM" evidence="3">
    <location>
        <begin position="21"/>
        <end position="99"/>
    </location>
</feature>
<evidence type="ECO:0000313" key="5">
    <source>
        <dbReference type="Proteomes" id="UP000267029"/>
    </source>
</evidence>
<dbReference type="Pfam" id="PF00076">
    <property type="entry name" value="RRM_1"/>
    <property type="match status" value="1"/>
</dbReference>
<dbReference type="CDD" id="cd00590">
    <property type="entry name" value="RRM_SF"/>
    <property type="match status" value="1"/>
</dbReference>
<feature type="region of interest" description="Disordered" evidence="2">
    <location>
        <begin position="217"/>
        <end position="307"/>
    </location>
</feature>
<feature type="compositionally biased region" description="Low complexity" evidence="2">
    <location>
        <begin position="238"/>
        <end position="269"/>
    </location>
</feature>
<feature type="compositionally biased region" description="Basic residues" evidence="2">
    <location>
        <begin position="351"/>
        <end position="361"/>
    </location>
</feature>
<proteinExistence type="predicted"/>
<dbReference type="SUPFAM" id="SSF54928">
    <property type="entry name" value="RNA-binding domain, RBD"/>
    <property type="match status" value="1"/>
</dbReference>
<dbReference type="STRING" id="53468.A0A0R3UNF3"/>
<feature type="region of interest" description="Disordered" evidence="2">
    <location>
        <begin position="462"/>
        <end position="490"/>
    </location>
</feature>
<evidence type="ECO:0000256" key="1">
    <source>
        <dbReference type="PROSITE-ProRule" id="PRU00176"/>
    </source>
</evidence>
<dbReference type="AlphaFoldDB" id="A0A0R3UNF3"/>
<evidence type="ECO:0000259" key="3">
    <source>
        <dbReference type="PROSITE" id="PS50102"/>
    </source>
</evidence>
<keyword evidence="5" id="KW-1185">Reference proteome</keyword>
<dbReference type="PROSITE" id="PS50102">
    <property type="entry name" value="RRM"/>
    <property type="match status" value="1"/>
</dbReference>
<feature type="region of interest" description="Disordered" evidence="2">
    <location>
        <begin position="324"/>
        <end position="378"/>
    </location>
</feature>
<feature type="region of interest" description="Disordered" evidence="2">
    <location>
        <begin position="130"/>
        <end position="194"/>
    </location>
</feature>
<dbReference type="SMART" id="SM00360">
    <property type="entry name" value="RRM"/>
    <property type="match status" value="1"/>
</dbReference>
<dbReference type="EMBL" id="UXSR01005693">
    <property type="protein sequence ID" value="VDD83325.1"/>
    <property type="molecule type" value="Genomic_DNA"/>
</dbReference>
<feature type="compositionally biased region" description="Polar residues" evidence="2">
    <location>
        <begin position="219"/>
        <end position="230"/>
    </location>
</feature>
<dbReference type="Pfam" id="PF25234">
    <property type="entry name" value="Periphilin_C"/>
    <property type="match status" value="1"/>
</dbReference>
<dbReference type="OrthoDB" id="8933311at2759"/>
<dbReference type="InterPro" id="IPR057603">
    <property type="entry name" value="Periphilin-1_C"/>
</dbReference>
<sequence>MSFRRQPMDRVNPRYVPPSRHTIFIRGLPGSTNVDSVKNHFSEESKSKCTVEFFSTSEDKVRFSVAIRFKSHETAREMLEKYNGKELMGHPVEVTWFKDLKKARARGMSQFLVHLGLVYEEQRHNRFRNIRGGFRGSHRGFSDRRGRGFSPNRTRDRSYSGGAPVGRRISGRPSVSSHSSSRSRSGSQSVSPKRHVYKFNNINYSLSFRRRLTRELGNGSAQGEENFTRMSQRRSRKSQSVSSSRSGSSSHSISNRSLSNRNKLSNRRGSFPDRGPAVPTSSHGLNSPINSRSSFSNAPAPTATVENEGSGLLSGLIQLKSKRLQSQASQRLDSSSHSNSATSRSSTRSPSPKRRHQRQKHNSPLSSGLFTKESKSPSPAKDLFIDCAIGFKSSINLFRTMQPTLSGNNWRPVSYYEEPQQKQPAANSLFAAYGGKPAPGSGKIVLSPLNSERKAVDMDIAKSNSNSPRHLNASPPAIEKPKTKTQNKSWEEFVDQHEKAHSDKSPVENTTSVKDKYALIQEKKAAIEELPCNFSVAFPSIFDFSKDSELEERLLPLLKKILHERGQRCIEDLRAYIEGTEAADKSETAT</sequence>
<protein>
    <recommendedName>
        <fullName evidence="3">RRM domain-containing protein</fullName>
    </recommendedName>
</protein>
<dbReference type="Gene3D" id="3.30.70.330">
    <property type="match status" value="1"/>
</dbReference>
<organism evidence="4 5">
    <name type="scientific">Mesocestoides corti</name>
    <name type="common">Flatworm</name>
    <dbReference type="NCBI Taxonomy" id="53468"/>
    <lineage>
        <taxon>Eukaryota</taxon>
        <taxon>Metazoa</taxon>
        <taxon>Spiralia</taxon>
        <taxon>Lophotrochozoa</taxon>
        <taxon>Platyhelminthes</taxon>
        <taxon>Cestoda</taxon>
        <taxon>Eucestoda</taxon>
        <taxon>Cyclophyllidea</taxon>
        <taxon>Mesocestoididae</taxon>
        <taxon>Mesocestoides</taxon>
    </lineage>
</organism>
<name>A0A0R3UNF3_MESCO</name>
<keyword evidence="1" id="KW-0694">RNA-binding</keyword>
<dbReference type="InterPro" id="IPR035979">
    <property type="entry name" value="RBD_domain_sf"/>
</dbReference>
<feature type="compositionally biased region" description="Polar residues" evidence="2">
    <location>
        <begin position="279"/>
        <end position="307"/>
    </location>
</feature>
<dbReference type="InterPro" id="IPR000504">
    <property type="entry name" value="RRM_dom"/>
</dbReference>
<dbReference type="InterPro" id="IPR012677">
    <property type="entry name" value="Nucleotide-bd_a/b_plait_sf"/>
</dbReference>
<feature type="compositionally biased region" description="Low complexity" evidence="2">
    <location>
        <begin position="171"/>
        <end position="191"/>
    </location>
</feature>
<gene>
    <name evidence="4" type="ORF">MCOS_LOCUS9328</name>
</gene>